<gene>
    <name evidence="2" type="ORF">M573_108070</name>
</gene>
<dbReference type="InterPro" id="IPR025682">
    <property type="entry name" value="CpXC_dom"/>
</dbReference>
<accession>A0AAP0V5J9</accession>
<name>A0AAP0V5J9_PREIN</name>
<evidence type="ECO:0000259" key="1">
    <source>
        <dbReference type="Pfam" id="PF14353"/>
    </source>
</evidence>
<organism evidence="2 3">
    <name type="scientific">Prevotella intermedia ZT</name>
    <dbReference type="NCBI Taxonomy" id="1347790"/>
    <lineage>
        <taxon>Bacteria</taxon>
        <taxon>Pseudomonadati</taxon>
        <taxon>Bacteroidota</taxon>
        <taxon>Bacteroidia</taxon>
        <taxon>Bacteroidales</taxon>
        <taxon>Prevotellaceae</taxon>
        <taxon>Prevotella</taxon>
    </lineage>
</organism>
<dbReference type="Pfam" id="PF14353">
    <property type="entry name" value="CpXC"/>
    <property type="match status" value="1"/>
</dbReference>
<protein>
    <recommendedName>
        <fullName evidence="1">CpXC domain-containing protein</fullName>
    </recommendedName>
</protein>
<proteinExistence type="predicted"/>
<dbReference type="AlphaFoldDB" id="A0AAP0V5J9"/>
<comment type="caution">
    <text evidence="2">The sequence shown here is derived from an EMBL/GenBank/DDBJ whole genome shotgun (WGS) entry which is preliminary data.</text>
</comment>
<reference evidence="2 3" key="1">
    <citation type="journal article" date="2015" name="BMC Genomics">
        <title>Comparative genome analysis of Prevotella intermedia strain isolated from infected root canal reveals features related to pathogenicity and adaptation.</title>
        <authorList>
            <person name="Ruan Y."/>
            <person name="Shen L."/>
            <person name="Zou Y."/>
            <person name="Qi Z."/>
            <person name="Yin J."/>
            <person name="Jiang J."/>
            <person name="Guo L."/>
            <person name="He L."/>
            <person name="Chen Z."/>
            <person name="Tang Z."/>
            <person name="Qin S."/>
        </authorList>
    </citation>
    <scope>NUCLEOTIDE SEQUENCE [LARGE SCALE GENOMIC DNA]</scope>
    <source>
        <strain evidence="2 3">ZT</strain>
    </source>
</reference>
<evidence type="ECO:0000313" key="2">
    <source>
        <dbReference type="EMBL" id="KJJ87297.1"/>
    </source>
</evidence>
<sequence>MSQLRKENIECPHCHQEGEFDLWTSVNVDLDPELREKIFSDELFMYHCPHCGKVTGIPAGTLYHDMTHGFMIFFDFFKPDDYDYAPTEIPEGIGLQKEYLFRAVFGLQRFKEKIVILEHGLNDVAIEHQKYMISHVIMPEIAEKGYELFFAKTEEPNEEFPYGTIYFFYDDEEKEQTMQIHFAMDNYYEHKLACELDPRMKAEGCMCVDAEWMAKQMKEE</sequence>
<dbReference type="EMBL" id="ATMK01000008">
    <property type="protein sequence ID" value="KJJ87297.1"/>
    <property type="molecule type" value="Genomic_DNA"/>
</dbReference>
<feature type="domain" description="CpXC" evidence="1">
    <location>
        <begin position="9"/>
        <end position="127"/>
    </location>
</feature>
<dbReference type="Proteomes" id="UP000032541">
    <property type="component" value="Unassembled WGS sequence"/>
</dbReference>
<dbReference type="RefSeq" id="WP_045167340.1">
    <property type="nucleotide sequence ID" value="NZ_ATMK01000008.1"/>
</dbReference>
<evidence type="ECO:0000313" key="3">
    <source>
        <dbReference type="Proteomes" id="UP000032541"/>
    </source>
</evidence>